<evidence type="ECO:0000313" key="2">
    <source>
        <dbReference type="Proteomes" id="UP000182567"/>
    </source>
</evidence>
<dbReference type="Proteomes" id="UP000182567">
    <property type="component" value="Plasmid unnamed1"/>
</dbReference>
<protein>
    <submittedName>
        <fullName evidence="1">Uncharacterized protein</fullName>
    </submittedName>
</protein>
<dbReference type="RefSeq" id="WP_071555892.1">
    <property type="nucleotide sequence ID" value="NZ_CP017887.1"/>
</dbReference>
<dbReference type="AlphaFoldDB" id="A0A1J0ETE5"/>
<sequence length="157" mass="17732">MISQAQLLRAAFQYLRVKTEEDCPGREQKASLLLAELLTLVLLRNRNRKLDDSYPWKVSDLASQKTEDCLKNGGGKWESLICRDPASHALYLSWLGMERMTAGKDVLTPDDLIFLGHKGMVMEGLAIPDLIGLDDEEARAVAELIGSYLQRFEIRPR</sequence>
<dbReference type="EMBL" id="CP017887">
    <property type="protein sequence ID" value="APC19385.1"/>
    <property type="molecule type" value="Genomic_DNA"/>
</dbReference>
<gene>
    <name evidence="1" type="ORF">BLL42_26965</name>
</gene>
<proteinExistence type="predicted"/>
<evidence type="ECO:0000313" key="1">
    <source>
        <dbReference type="EMBL" id="APC19385.1"/>
    </source>
</evidence>
<keyword evidence="1" id="KW-0614">Plasmid</keyword>
<dbReference type="GeneID" id="46911934"/>
<dbReference type="OrthoDB" id="9920123at2"/>
<geneLocation type="plasmid" evidence="1">
    <name>unnamed1</name>
</geneLocation>
<accession>A0A1J0ETE5</accession>
<organism evidence="1 2">
    <name type="scientific">Pseudomonas frederiksbergensis</name>
    <dbReference type="NCBI Taxonomy" id="104087"/>
    <lineage>
        <taxon>Bacteria</taxon>
        <taxon>Pseudomonadati</taxon>
        <taxon>Pseudomonadota</taxon>
        <taxon>Gammaproteobacteria</taxon>
        <taxon>Pseudomonadales</taxon>
        <taxon>Pseudomonadaceae</taxon>
        <taxon>Pseudomonas</taxon>
    </lineage>
</organism>
<reference evidence="2" key="1">
    <citation type="submission" date="2016-10" db="EMBL/GenBank/DDBJ databases">
        <title>Pseudomonas frederiksbergensis ERGS4:02 complete genome.</title>
        <authorList>
            <person name="Kumar R."/>
            <person name="Acharya V."/>
            <person name="Singh D."/>
        </authorList>
    </citation>
    <scope>NUCLEOTIDE SEQUENCE [LARGE SCALE GENOMIC DNA]</scope>
    <source>
        <strain evidence="2">ERGS4:02</strain>
        <plasmid evidence="2">Plasmid unnamed1</plasmid>
    </source>
</reference>
<name>A0A1J0ETE5_9PSED</name>